<dbReference type="EMBL" id="BMNE01000003">
    <property type="protein sequence ID" value="GGN81421.1"/>
    <property type="molecule type" value="Genomic_DNA"/>
</dbReference>
<protein>
    <recommendedName>
        <fullName evidence="1">Tn3 transposase DDE domain-containing protein</fullName>
    </recommendedName>
</protein>
<sequence length="128" mass="14684">MLRLADDEPYRREIKAQANLTEGRHDLARRIFHGRKGEMTRAYYEGMEDQLSVLGLVLNCVVLWNTVYMDRALTELRAQHYPVAEADVARLSPFIRSHIGIDGHYSFHLPDLGGAHRPLRDPDADDEV</sequence>
<dbReference type="Proteomes" id="UP000658127">
    <property type="component" value="Unassembled WGS sequence"/>
</dbReference>
<keyword evidence="3" id="KW-1185">Reference proteome</keyword>
<comment type="caution">
    <text evidence="2">The sequence shown here is derived from an EMBL/GenBank/DDBJ whole genome shotgun (WGS) entry which is preliminary data.</text>
</comment>
<feature type="domain" description="Tn3 transposase DDE" evidence="1">
    <location>
        <begin position="1"/>
        <end position="105"/>
    </location>
</feature>
<name>A0ABQ2KH37_9NOCA</name>
<organism evidence="2 3">
    <name type="scientific">Nocardia rhizosphaerihabitans</name>
    <dbReference type="NCBI Taxonomy" id="1691570"/>
    <lineage>
        <taxon>Bacteria</taxon>
        <taxon>Bacillati</taxon>
        <taxon>Actinomycetota</taxon>
        <taxon>Actinomycetes</taxon>
        <taxon>Mycobacteriales</taxon>
        <taxon>Nocardiaceae</taxon>
        <taxon>Nocardia</taxon>
    </lineage>
</organism>
<dbReference type="RefSeq" id="WP_373291719.1">
    <property type="nucleotide sequence ID" value="NZ_BMNE01000003.1"/>
</dbReference>
<proteinExistence type="predicted"/>
<evidence type="ECO:0000313" key="2">
    <source>
        <dbReference type="EMBL" id="GGN81421.1"/>
    </source>
</evidence>
<reference evidence="3" key="1">
    <citation type="journal article" date="2019" name="Int. J. Syst. Evol. Microbiol.">
        <title>The Global Catalogue of Microorganisms (GCM) 10K type strain sequencing project: providing services to taxonomists for standard genome sequencing and annotation.</title>
        <authorList>
            <consortium name="The Broad Institute Genomics Platform"/>
            <consortium name="The Broad Institute Genome Sequencing Center for Infectious Disease"/>
            <person name="Wu L."/>
            <person name="Ma J."/>
        </authorList>
    </citation>
    <scope>NUCLEOTIDE SEQUENCE [LARGE SCALE GENOMIC DNA]</scope>
    <source>
        <strain evidence="3">CGMCC 4.7329</strain>
    </source>
</reference>
<gene>
    <name evidence="2" type="ORF">GCM10011610_31830</name>
</gene>
<evidence type="ECO:0000259" key="1">
    <source>
        <dbReference type="Pfam" id="PF01526"/>
    </source>
</evidence>
<evidence type="ECO:0000313" key="3">
    <source>
        <dbReference type="Proteomes" id="UP000658127"/>
    </source>
</evidence>
<accession>A0ABQ2KH37</accession>
<dbReference type="InterPro" id="IPR002513">
    <property type="entry name" value="Tn3_Tnp_DDE_dom"/>
</dbReference>
<dbReference type="Pfam" id="PF01526">
    <property type="entry name" value="DDE_Tnp_Tn3"/>
    <property type="match status" value="1"/>
</dbReference>